<sequence>MVKKVVVTGGAGFTGSHLVEALAKKGYQPIIFDSVEPRFTPEVPFIKGSVTDREATFAALKGADAVFHLAGMLGTHETVTEAYNASMINIIGMLNVLDAAKEHGLAVLDITKPNYWRNTYTITKIAAEEFCMMYRDEFGMNVKAARWFNVFGPRQRTEDQGYQKAVPTFIMRTLKGQPIHIYGDGTQGTDHIYVGDAIDATIAIFESPHMPQHPVEVGSGKEITVNEIADVVFRLIGKSVPLEHIPMRRGETEHTRIQADLTALKNDIGYEPKTSFEDGIKKTIEYYRTLVPPSVATAASYTAQSV</sequence>
<dbReference type="Gene3D" id="3.40.50.720">
    <property type="entry name" value="NAD(P)-binding Rossmann-like Domain"/>
    <property type="match status" value="2"/>
</dbReference>
<comment type="similarity">
    <text evidence="1">Belongs to the NAD(P)-dependent epimerase/dehydratase family.</text>
</comment>
<evidence type="ECO:0000256" key="1">
    <source>
        <dbReference type="ARBA" id="ARBA00007637"/>
    </source>
</evidence>
<gene>
    <name evidence="3" type="ORF">UY83_C0003G0022</name>
</gene>
<feature type="domain" description="NAD-dependent epimerase/dehydratase" evidence="2">
    <location>
        <begin position="113"/>
        <end position="212"/>
    </location>
</feature>
<name>A0A0G1XX50_9BACT</name>
<protein>
    <submittedName>
        <fullName evidence="3">Nucleoside-diphosphate-sugar epimerase</fullName>
    </submittedName>
</protein>
<dbReference type="InterPro" id="IPR001509">
    <property type="entry name" value="Epimerase_deHydtase"/>
</dbReference>
<dbReference type="Proteomes" id="UP000034740">
    <property type="component" value="Unassembled WGS sequence"/>
</dbReference>
<dbReference type="AlphaFoldDB" id="A0A0G1XX50"/>
<dbReference type="SUPFAM" id="SSF51735">
    <property type="entry name" value="NAD(P)-binding Rossmann-fold domains"/>
    <property type="match status" value="1"/>
</dbReference>
<feature type="domain" description="NAD-dependent epimerase/dehydratase" evidence="2">
    <location>
        <begin position="5"/>
        <end position="105"/>
    </location>
</feature>
<dbReference type="PANTHER" id="PTHR43000">
    <property type="entry name" value="DTDP-D-GLUCOSE 4,6-DEHYDRATASE-RELATED"/>
    <property type="match status" value="1"/>
</dbReference>
<accession>A0A0G1XX50</accession>
<dbReference type="InterPro" id="IPR036291">
    <property type="entry name" value="NAD(P)-bd_dom_sf"/>
</dbReference>
<dbReference type="EMBL" id="LCRO01000003">
    <property type="protein sequence ID" value="KKW35738.1"/>
    <property type="molecule type" value="Genomic_DNA"/>
</dbReference>
<evidence type="ECO:0000313" key="3">
    <source>
        <dbReference type="EMBL" id="KKW35738.1"/>
    </source>
</evidence>
<proteinExistence type="inferred from homology"/>
<comment type="caution">
    <text evidence="3">The sequence shown here is derived from an EMBL/GenBank/DDBJ whole genome shotgun (WGS) entry which is preliminary data.</text>
</comment>
<evidence type="ECO:0000313" key="4">
    <source>
        <dbReference type="Proteomes" id="UP000034740"/>
    </source>
</evidence>
<reference evidence="3 4" key="1">
    <citation type="journal article" date="2015" name="Nature">
        <title>rRNA introns, odd ribosomes, and small enigmatic genomes across a large radiation of phyla.</title>
        <authorList>
            <person name="Brown C.T."/>
            <person name="Hug L.A."/>
            <person name="Thomas B.C."/>
            <person name="Sharon I."/>
            <person name="Castelle C.J."/>
            <person name="Singh A."/>
            <person name="Wilkins M.J."/>
            <person name="Williams K.H."/>
            <person name="Banfield J.F."/>
        </authorList>
    </citation>
    <scope>NUCLEOTIDE SEQUENCE [LARGE SCALE GENOMIC DNA]</scope>
</reference>
<evidence type="ECO:0000259" key="2">
    <source>
        <dbReference type="Pfam" id="PF01370"/>
    </source>
</evidence>
<organism evidence="3 4">
    <name type="scientific">Candidatus Adlerbacteria bacterium GW2011_GWA1_54_10</name>
    <dbReference type="NCBI Taxonomy" id="1618605"/>
    <lineage>
        <taxon>Bacteria</taxon>
        <taxon>Candidatus Adleribacteriota</taxon>
    </lineage>
</organism>
<dbReference type="Pfam" id="PF01370">
    <property type="entry name" value="Epimerase"/>
    <property type="match status" value="2"/>
</dbReference>